<keyword evidence="2" id="KW-0040">ANK repeat</keyword>
<protein>
    <recommendedName>
        <fullName evidence="5">SOCS box domain-containing protein</fullName>
    </recommendedName>
</protein>
<comment type="caution">
    <text evidence="3">The sequence shown here is derived from an EMBL/GenBank/DDBJ whole genome shotgun (WGS) entry which is preliminary data.</text>
</comment>
<name>A0AA38M3Q7_9CUCU</name>
<evidence type="ECO:0000313" key="3">
    <source>
        <dbReference type="EMBL" id="KAJ3641392.1"/>
    </source>
</evidence>
<dbReference type="InterPro" id="IPR002110">
    <property type="entry name" value="Ankyrin_rpt"/>
</dbReference>
<keyword evidence="1" id="KW-0677">Repeat</keyword>
<reference evidence="3" key="1">
    <citation type="journal article" date="2023" name="G3 (Bethesda)">
        <title>Whole genome assemblies of Zophobas morio and Tenebrio molitor.</title>
        <authorList>
            <person name="Kaur S."/>
            <person name="Stinson S.A."/>
            <person name="diCenzo G.C."/>
        </authorList>
    </citation>
    <scope>NUCLEOTIDE SEQUENCE</scope>
    <source>
        <strain evidence="3">QUZm001</strain>
    </source>
</reference>
<dbReference type="Proteomes" id="UP001168821">
    <property type="component" value="Unassembled WGS sequence"/>
</dbReference>
<dbReference type="InterPro" id="IPR036770">
    <property type="entry name" value="Ankyrin_rpt-contain_sf"/>
</dbReference>
<dbReference type="PANTHER" id="PTHR24171">
    <property type="entry name" value="ANKYRIN REPEAT DOMAIN-CONTAINING PROTEIN 39-RELATED"/>
    <property type="match status" value="1"/>
</dbReference>
<evidence type="ECO:0000256" key="2">
    <source>
        <dbReference type="ARBA" id="ARBA00023043"/>
    </source>
</evidence>
<dbReference type="Pfam" id="PF13637">
    <property type="entry name" value="Ank_4"/>
    <property type="match status" value="1"/>
</dbReference>
<accession>A0AA38M3Q7</accession>
<sequence length="519" mass="61158">MDSHSEENTITAEIIQTIRSNNFDAFKKLVDISPEKFRWLQNDLGLLLLREIIRENQREMFLYILEYQDTNNRKIGLKCMLDFSSNDHEYYVYELLKDRLLIHEQYKFDSLLQWAIGKSWLNLTKFLLESGVDPNLRDKFDNTPLHNILLKCSNEDRCEFVSMLLYYGADPSIQTHKGYNAFELALQEKHPFLLQEILHYTFDKHTHLTIFSNILLELAKEKSTLFYEILSNGVEVVVNDTPKEFCRTFHDLLTIDLHELQLLLERHSSMACEIFEKCSTDILCDSSNVLSYVWKDEMYPMLGDPNIITNLDYLYESSEELRHHIQNFCTNLDSLRVFNSLTHVDAHKLIFYLLTRGLTTNLDLVDTTFEKFGYCPLFKLLLHIKPQEIKQRKAGFVTKRKNAVVKLIWDVNTDLEIFFRNLDDTARNVEDLLNYFAHPELMHCLLKLSTEGKLSEEISRQLEGHPRVPRLVELSRNVFRKYLVKTFTVGSTRQFYSIVNALPISRIYKNIITLETKLY</sequence>
<gene>
    <name evidence="3" type="ORF">Zmor_027902</name>
</gene>
<dbReference type="AlphaFoldDB" id="A0AA38M3Q7"/>
<evidence type="ECO:0000313" key="4">
    <source>
        <dbReference type="Proteomes" id="UP001168821"/>
    </source>
</evidence>
<evidence type="ECO:0008006" key="5">
    <source>
        <dbReference type="Google" id="ProtNLM"/>
    </source>
</evidence>
<dbReference type="SUPFAM" id="SSF48403">
    <property type="entry name" value="Ankyrin repeat"/>
    <property type="match status" value="1"/>
</dbReference>
<keyword evidence="4" id="KW-1185">Reference proteome</keyword>
<dbReference type="Gene3D" id="1.25.40.20">
    <property type="entry name" value="Ankyrin repeat-containing domain"/>
    <property type="match status" value="1"/>
</dbReference>
<evidence type="ECO:0000256" key="1">
    <source>
        <dbReference type="ARBA" id="ARBA00022737"/>
    </source>
</evidence>
<dbReference type="EMBL" id="JALNTZ010000009">
    <property type="protein sequence ID" value="KAJ3641392.1"/>
    <property type="molecule type" value="Genomic_DNA"/>
</dbReference>
<proteinExistence type="predicted"/>
<organism evidence="3 4">
    <name type="scientific">Zophobas morio</name>
    <dbReference type="NCBI Taxonomy" id="2755281"/>
    <lineage>
        <taxon>Eukaryota</taxon>
        <taxon>Metazoa</taxon>
        <taxon>Ecdysozoa</taxon>
        <taxon>Arthropoda</taxon>
        <taxon>Hexapoda</taxon>
        <taxon>Insecta</taxon>
        <taxon>Pterygota</taxon>
        <taxon>Neoptera</taxon>
        <taxon>Endopterygota</taxon>
        <taxon>Coleoptera</taxon>
        <taxon>Polyphaga</taxon>
        <taxon>Cucujiformia</taxon>
        <taxon>Tenebrionidae</taxon>
        <taxon>Zophobas</taxon>
    </lineage>
</organism>